<dbReference type="Pfam" id="PF13181">
    <property type="entry name" value="TPR_8"/>
    <property type="match status" value="1"/>
</dbReference>
<dbReference type="SUPFAM" id="SSF48452">
    <property type="entry name" value="TPR-like"/>
    <property type="match status" value="1"/>
</dbReference>
<dbReference type="Pfam" id="PF13374">
    <property type="entry name" value="TPR_10"/>
    <property type="match status" value="1"/>
</dbReference>
<evidence type="ECO:0008006" key="4">
    <source>
        <dbReference type="Google" id="ProtNLM"/>
    </source>
</evidence>
<evidence type="ECO:0000313" key="3">
    <source>
        <dbReference type="Proteomes" id="UP000322667"/>
    </source>
</evidence>
<dbReference type="Proteomes" id="UP000322667">
    <property type="component" value="Chromosome A11"/>
</dbReference>
<dbReference type="EMBL" id="CM017620">
    <property type="protein sequence ID" value="TYI00118.1"/>
    <property type="molecule type" value="Genomic_DNA"/>
</dbReference>
<feature type="region of interest" description="Disordered" evidence="1">
    <location>
        <begin position="58"/>
        <end position="97"/>
    </location>
</feature>
<name>A0A5D2N820_GOSTO</name>
<feature type="compositionally biased region" description="Basic and acidic residues" evidence="1">
    <location>
        <begin position="84"/>
        <end position="93"/>
    </location>
</feature>
<organism evidence="2 3">
    <name type="scientific">Gossypium tomentosum</name>
    <name type="common">Hawaiian cotton</name>
    <name type="synonym">Gossypium sandvicense</name>
    <dbReference type="NCBI Taxonomy" id="34277"/>
    <lineage>
        <taxon>Eukaryota</taxon>
        <taxon>Viridiplantae</taxon>
        <taxon>Streptophyta</taxon>
        <taxon>Embryophyta</taxon>
        <taxon>Tracheophyta</taxon>
        <taxon>Spermatophyta</taxon>
        <taxon>Magnoliopsida</taxon>
        <taxon>eudicotyledons</taxon>
        <taxon>Gunneridae</taxon>
        <taxon>Pentapetalae</taxon>
        <taxon>rosids</taxon>
        <taxon>malvids</taxon>
        <taxon>Malvales</taxon>
        <taxon>Malvaceae</taxon>
        <taxon>Malvoideae</taxon>
        <taxon>Gossypium</taxon>
    </lineage>
</organism>
<reference evidence="2 3" key="1">
    <citation type="submission" date="2019-07" db="EMBL/GenBank/DDBJ databases">
        <title>WGS assembly of Gossypium tomentosum.</title>
        <authorList>
            <person name="Chen Z.J."/>
            <person name="Sreedasyam A."/>
            <person name="Ando A."/>
            <person name="Song Q."/>
            <person name="De L."/>
            <person name="Hulse-Kemp A."/>
            <person name="Ding M."/>
            <person name="Ye W."/>
            <person name="Kirkbride R."/>
            <person name="Jenkins J."/>
            <person name="Plott C."/>
            <person name="Lovell J."/>
            <person name="Lin Y.-M."/>
            <person name="Vaughn R."/>
            <person name="Liu B."/>
            <person name="Li W."/>
            <person name="Simpson S."/>
            <person name="Scheffler B."/>
            <person name="Saski C."/>
            <person name="Grover C."/>
            <person name="Hu G."/>
            <person name="Conover J."/>
            <person name="Carlson J."/>
            <person name="Shu S."/>
            <person name="Boston L."/>
            <person name="Williams M."/>
            <person name="Peterson D."/>
            <person name="Mcgee K."/>
            <person name="Jones D."/>
            <person name="Wendel J."/>
            <person name="Stelly D."/>
            <person name="Grimwood J."/>
            <person name="Schmutz J."/>
        </authorList>
    </citation>
    <scope>NUCLEOTIDE SEQUENCE [LARGE SCALE GENOMIC DNA]</scope>
    <source>
        <strain evidence="2">7179.01</strain>
    </source>
</reference>
<sequence length="454" mass="51200">MANTYCRATTGRHLPTLTQNITKKRQSKEADNVAKKNFLSQCRVKFPLNLHQMRVHVAGTENGSGSKRSPSPSPSVSRPKPTKRTPDKTHIDESSLDNPDLGLELAMSLHVLAAIYSSLGRFEEAVPVLERSSEVPLLGNESDHALAKFSGCMQLGDTYSMMGQLDRSINSYESGLRIQIEALGDSDSRTCRYLAEAHVQVVQFDEAESPARRPSKSTKSTVHQDPLKKQLITSLWLLCVKQKETMDLPFTTLSVLAYLMRQSLPIRRHLTVFKSTKGESHPSLASVFIRLADLYNKTGKLRESKFYSENAFRIYSKQVPGTTPEEIAEALKLLEMAMKLLEDTHGNISIIARIEAQMETLGVYSNLAATYDDMGSFLEFVIAEVIYAIEILKYILKIREEKSGMENPNVDDEKIRLAAIRNRKRKSLENLLNANSYRTKMKSTNKWSIFYIRS</sequence>
<dbReference type="PANTHER" id="PTHR46284">
    <property type="entry name" value="PROTEIN KINESIN LIGHT CHAIN-RELATED 3"/>
    <property type="match status" value="1"/>
</dbReference>
<accession>A0A5D2N820</accession>
<dbReference type="PANTHER" id="PTHR46284:SF9">
    <property type="entry name" value="OS02G0109800 PROTEIN"/>
    <property type="match status" value="1"/>
</dbReference>
<dbReference type="Gene3D" id="1.25.40.10">
    <property type="entry name" value="Tetratricopeptide repeat domain"/>
    <property type="match status" value="2"/>
</dbReference>
<proteinExistence type="predicted"/>
<evidence type="ECO:0000256" key="1">
    <source>
        <dbReference type="SAM" id="MobiDB-lite"/>
    </source>
</evidence>
<gene>
    <name evidence="2" type="ORF">ES332_A11G111500v1</name>
</gene>
<dbReference type="InterPro" id="IPR019734">
    <property type="entry name" value="TPR_rpt"/>
</dbReference>
<protein>
    <recommendedName>
        <fullName evidence="4">MalT-like TPR region domain-containing protein</fullName>
    </recommendedName>
</protein>
<dbReference type="AlphaFoldDB" id="A0A5D2N820"/>
<keyword evidence="3" id="KW-1185">Reference proteome</keyword>
<dbReference type="InterPro" id="IPR011990">
    <property type="entry name" value="TPR-like_helical_dom_sf"/>
</dbReference>
<feature type="compositionally biased region" description="Low complexity" evidence="1">
    <location>
        <begin position="63"/>
        <end position="79"/>
    </location>
</feature>
<evidence type="ECO:0000313" key="2">
    <source>
        <dbReference type="EMBL" id="TYI00118.1"/>
    </source>
</evidence>